<feature type="domain" description="J" evidence="2">
    <location>
        <begin position="86"/>
        <end position="149"/>
    </location>
</feature>
<comment type="caution">
    <text evidence="3">The sequence shown here is derived from an EMBL/GenBank/DDBJ whole genome shotgun (WGS) entry which is preliminary data.</text>
</comment>
<evidence type="ECO:0000313" key="3">
    <source>
        <dbReference type="EMBL" id="GHB90937.1"/>
    </source>
</evidence>
<dbReference type="InterPro" id="IPR001623">
    <property type="entry name" value="DnaJ_domain"/>
</dbReference>
<evidence type="ECO:0000256" key="1">
    <source>
        <dbReference type="SAM" id="MobiDB-lite"/>
    </source>
</evidence>
<gene>
    <name evidence="3" type="ORF">GCM10007047_02250</name>
</gene>
<sequence>MVPQREQPWFEFHLVQPDGSEFMESLPADTIREAMEKMRRIYPQARLTLKRHYKRDNAFQTNAGPATRQSTPQSEKKPPVSPAVNDFRAVFGLGEDADFTAIKVAYRDALKRYHPDRVADLGEELVALAERKTREYNAAYQAARKHFDQ</sequence>
<dbReference type="CDD" id="cd06257">
    <property type="entry name" value="DnaJ"/>
    <property type="match status" value="1"/>
</dbReference>
<protein>
    <recommendedName>
        <fullName evidence="2">J domain-containing protein</fullName>
    </recommendedName>
</protein>
<evidence type="ECO:0000313" key="4">
    <source>
        <dbReference type="Proteomes" id="UP000642829"/>
    </source>
</evidence>
<dbReference type="SUPFAM" id="SSF46565">
    <property type="entry name" value="Chaperone J-domain"/>
    <property type="match status" value="1"/>
</dbReference>
<dbReference type="InterPro" id="IPR036869">
    <property type="entry name" value="J_dom_sf"/>
</dbReference>
<dbReference type="EMBL" id="BMXG01000001">
    <property type="protein sequence ID" value="GHB90937.1"/>
    <property type="molecule type" value="Genomic_DNA"/>
</dbReference>
<dbReference type="SMART" id="SM00271">
    <property type="entry name" value="DnaJ"/>
    <property type="match status" value="1"/>
</dbReference>
<evidence type="ECO:0000259" key="2">
    <source>
        <dbReference type="PROSITE" id="PS50076"/>
    </source>
</evidence>
<proteinExistence type="predicted"/>
<accession>A0A8J3D907</accession>
<feature type="region of interest" description="Disordered" evidence="1">
    <location>
        <begin position="52"/>
        <end position="82"/>
    </location>
</feature>
<dbReference type="PROSITE" id="PS50076">
    <property type="entry name" value="DNAJ_2"/>
    <property type="match status" value="1"/>
</dbReference>
<dbReference type="Proteomes" id="UP000642829">
    <property type="component" value="Unassembled WGS sequence"/>
</dbReference>
<keyword evidence="4" id="KW-1185">Reference proteome</keyword>
<dbReference type="Gene3D" id="1.10.287.110">
    <property type="entry name" value="DnaJ domain"/>
    <property type="match status" value="1"/>
</dbReference>
<dbReference type="AlphaFoldDB" id="A0A8J3D907"/>
<reference evidence="3" key="2">
    <citation type="submission" date="2020-09" db="EMBL/GenBank/DDBJ databases">
        <authorList>
            <person name="Sun Q."/>
            <person name="Kim S."/>
        </authorList>
    </citation>
    <scope>NUCLEOTIDE SEQUENCE</scope>
    <source>
        <strain evidence="3">KCTC 12870</strain>
    </source>
</reference>
<reference evidence="3" key="1">
    <citation type="journal article" date="2014" name="Int. J. Syst. Evol. Microbiol.">
        <title>Complete genome sequence of Corynebacterium casei LMG S-19264T (=DSM 44701T), isolated from a smear-ripened cheese.</title>
        <authorList>
            <consortium name="US DOE Joint Genome Institute (JGI-PGF)"/>
            <person name="Walter F."/>
            <person name="Albersmeier A."/>
            <person name="Kalinowski J."/>
            <person name="Ruckert C."/>
        </authorList>
    </citation>
    <scope>NUCLEOTIDE SEQUENCE</scope>
    <source>
        <strain evidence="3">KCTC 12870</strain>
    </source>
</reference>
<feature type="compositionally biased region" description="Polar residues" evidence="1">
    <location>
        <begin position="58"/>
        <end position="73"/>
    </location>
</feature>
<name>A0A8J3D907_9BACT</name>
<organism evidence="3 4">
    <name type="scientific">Cerasicoccus arenae</name>
    <dbReference type="NCBI Taxonomy" id="424488"/>
    <lineage>
        <taxon>Bacteria</taxon>
        <taxon>Pseudomonadati</taxon>
        <taxon>Verrucomicrobiota</taxon>
        <taxon>Opitutia</taxon>
        <taxon>Puniceicoccales</taxon>
        <taxon>Cerasicoccaceae</taxon>
        <taxon>Cerasicoccus</taxon>
    </lineage>
</organism>